<evidence type="ECO:0000256" key="2">
    <source>
        <dbReference type="PROSITE-ProRule" id="PRU00117"/>
    </source>
</evidence>
<dbReference type="PROSITE" id="PS50084">
    <property type="entry name" value="KH_TYPE_1"/>
    <property type="match status" value="5"/>
</dbReference>
<dbReference type="Gene3D" id="3.30.1370.10">
    <property type="entry name" value="K Homology domain, type 1"/>
    <property type="match status" value="2"/>
</dbReference>
<sequence>MLEDSAATTTTTTTSNGGVKRRIRLPPLSNSVSSGQIAYRLLCHVSKSGAVIGKSGNIVKLLEQETGATIRIENPVPRCDERVITVIAASSPKKIIILKSSNRVVEKEEVFNSENQDNGGEDVEEEEVEIFPAQHGLIRVFERVLEAEAEDGLPIQSYGKRLVMCRMLTDSSQIGYLMGKGGKNINKIEDDSGAKIKVLKSCPACALPNDELIQITGDSLAVKKAALAVSQCLQNVGNLDNTQMVGSRPFMAAPNGALCNPYAEFPPHQVSSQQPTASSSMDYASRTYSMSGEQELVFRLICSEDKIGGVIGKGGSIIKALQNETGASIRVAAPVAESNDRVITVSASESMESQYSPAQNALIRVFTRSTEVGSGKKLESDESKDSVVEARLLVPSHQVGCVIGKGGTVISEIRRASRTNMWVINDQVPPCAQENDTVVRIIGKIQHVQDSLSIVTGKLRDALFPNKMIAAAGRVRKPTRSDPSHKFGRQTSLTESLQHLGLSNHLDHSPSPSLGSRYMTMDIGRGVAPLRDGLEHFSGSNSAVVTNTTLEILVPEHAIGYDREEKESKLNRIRQISGAKVMMREPLPGKNEATVIISGTPDETQAAQSILHAFILGSGR</sequence>
<feature type="domain" description="K Homology" evidence="4">
    <location>
        <begin position="35"/>
        <end position="109"/>
    </location>
</feature>
<dbReference type="SMART" id="SM00322">
    <property type="entry name" value="KH"/>
    <property type="match status" value="5"/>
</dbReference>
<evidence type="ECO:0000313" key="5">
    <source>
        <dbReference type="EMBL" id="PIA56225.1"/>
    </source>
</evidence>
<dbReference type="PANTHER" id="PTHR10288">
    <property type="entry name" value="KH DOMAIN CONTAINING RNA BINDING PROTEIN"/>
    <property type="match status" value="1"/>
</dbReference>
<feature type="domain" description="K Homology" evidence="4">
    <location>
        <begin position="161"/>
        <end position="234"/>
    </location>
</feature>
<keyword evidence="6" id="KW-1185">Reference proteome</keyword>
<dbReference type="EMBL" id="KZ305024">
    <property type="protein sequence ID" value="PIA56225.1"/>
    <property type="molecule type" value="Genomic_DNA"/>
</dbReference>
<dbReference type="OrthoDB" id="442947at2759"/>
<evidence type="ECO:0000259" key="4">
    <source>
        <dbReference type="SMART" id="SM00322"/>
    </source>
</evidence>
<keyword evidence="1" id="KW-0677">Repeat</keyword>
<dbReference type="CDD" id="cd22459">
    <property type="entry name" value="KH-I_PEPPER_rpt1_like"/>
    <property type="match status" value="1"/>
</dbReference>
<feature type="domain" description="K Homology" evidence="4">
    <location>
        <begin position="386"/>
        <end position="460"/>
    </location>
</feature>
<dbReference type="InterPro" id="IPR004087">
    <property type="entry name" value="KH_dom"/>
</dbReference>
<evidence type="ECO:0000256" key="1">
    <source>
        <dbReference type="ARBA" id="ARBA00022737"/>
    </source>
</evidence>
<organism evidence="5 6">
    <name type="scientific">Aquilegia coerulea</name>
    <name type="common">Rocky mountain columbine</name>
    <dbReference type="NCBI Taxonomy" id="218851"/>
    <lineage>
        <taxon>Eukaryota</taxon>
        <taxon>Viridiplantae</taxon>
        <taxon>Streptophyta</taxon>
        <taxon>Embryophyta</taxon>
        <taxon>Tracheophyta</taxon>
        <taxon>Spermatophyta</taxon>
        <taxon>Magnoliopsida</taxon>
        <taxon>Ranunculales</taxon>
        <taxon>Ranunculaceae</taxon>
        <taxon>Thalictroideae</taxon>
        <taxon>Aquilegia</taxon>
    </lineage>
</organism>
<accession>A0A2G5EKD8</accession>
<dbReference type="GO" id="GO:0003723">
    <property type="term" value="F:RNA binding"/>
    <property type="evidence" value="ECO:0007669"/>
    <property type="project" value="UniProtKB-UniRule"/>
</dbReference>
<keyword evidence="2" id="KW-0694">RNA-binding</keyword>
<evidence type="ECO:0000313" key="6">
    <source>
        <dbReference type="Proteomes" id="UP000230069"/>
    </source>
</evidence>
<protein>
    <recommendedName>
        <fullName evidence="4">K Homology domain-containing protein</fullName>
    </recommendedName>
</protein>
<dbReference type="Gene3D" id="3.30.310.210">
    <property type="match status" value="2"/>
</dbReference>
<dbReference type="InParanoid" id="A0A2G5EKD8"/>
<dbReference type="InterPro" id="IPR004088">
    <property type="entry name" value="KH_dom_type_1"/>
</dbReference>
<dbReference type="AlphaFoldDB" id="A0A2G5EKD8"/>
<dbReference type="CDD" id="cd22460">
    <property type="entry name" value="KH-I_PEPPER_rpt2_like"/>
    <property type="match status" value="1"/>
</dbReference>
<reference evidence="5 6" key="1">
    <citation type="submission" date="2017-09" db="EMBL/GenBank/DDBJ databases">
        <title>WGS assembly of Aquilegia coerulea Goldsmith.</title>
        <authorList>
            <person name="Hodges S."/>
            <person name="Kramer E."/>
            <person name="Nordborg M."/>
            <person name="Tomkins J."/>
            <person name="Borevitz J."/>
            <person name="Derieg N."/>
            <person name="Yan J."/>
            <person name="Mihaltcheva S."/>
            <person name="Hayes R.D."/>
            <person name="Rokhsar D."/>
        </authorList>
    </citation>
    <scope>NUCLEOTIDE SEQUENCE [LARGE SCALE GENOMIC DNA]</scope>
    <source>
        <strain evidence="6">cv. Goldsmith</strain>
    </source>
</reference>
<dbReference type="STRING" id="218851.A0A2G5EKD8"/>
<dbReference type="InterPro" id="IPR036612">
    <property type="entry name" value="KH_dom_type_1_sf"/>
</dbReference>
<gene>
    <name evidence="5" type="ORF">AQUCO_00700520v1</name>
</gene>
<evidence type="ECO:0000256" key="3">
    <source>
        <dbReference type="SAM" id="MobiDB-lite"/>
    </source>
</evidence>
<name>A0A2G5EKD8_AQUCA</name>
<dbReference type="FunCoup" id="A0A2G5EKD8">
    <property type="interactions" value="805"/>
</dbReference>
<proteinExistence type="predicted"/>
<feature type="domain" description="K Homology" evidence="4">
    <location>
        <begin position="546"/>
        <end position="616"/>
    </location>
</feature>
<dbReference type="Proteomes" id="UP000230069">
    <property type="component" value="Unassembled WGS sequence"/>
</dbReference>
<dbReference type="Pfam" id="PF00013">
    <property type="entry name" value="KH_1"/>
    <property type="match status" value="5"/>
</dbReference>
<feature type="domain" description="K Homology" evidence="4">
    <location>
        <begin position="294"/>
        <end position="367"/>
    </location>
</feature>
<feature type="region of interest" description="Disordered" evidence="3">
    <location>
        <begin position="1"/>
        <end position="23"/>
    </location>
</feature>
<dbReference type="SUPFAM" id="SSF54791">
    <property type="entry name" value="Eukaryotic type KH-domain (KH-domain type I)"/>
    <property type="match status" value="5"/>
</dbReference>